<dbReference type="Proteomes" id="UP001054857">
    <property type="component" value="Unassembled WGS sequence"/>
</dbReference>
<comment type="cofactor">
    <cofactor evidence="1">
        <name>Mg(2+)</name>
        <dbReference type="ChEBI" id="CHEBI:18420"/>
    </cofactor>
</comment>
<evidence type="ECO:0000256" key="7">
    <source>
        <dbReference type="ARBA" id="ARBA00022723"/>
    </source>
</evidence>
<feature type="domain" description="Pyruvate kinase barrel" evidence="17">
    <location>
        <begin position="1303"/>
        <end position="1638"/>
    </location>
</feature>
<dbReference type="InterPro" id="IPR018209">
    <property type="entry name" value="Pyrv_Knase_AS"/>
</dbReference>
<dbReference type="PRINTS" id="PR01050">
    <property type="entry name" value="PYRUVTKNASE"/>
</dbReference>
<evidence type="ECO:0000259" key="17">
    <source>
        <dbReference type="Pfam" id="PF00224"/>
    </source>
</evidence>
<evidence type="ECO:0000256" key="5">
    <source>
        <dbReference type="ARBA" id="ARBA00012142"/>
    </source>
</evidence>
<dbReference type="InterPro" id="IPR040442">
    <property type="entry name" value="Pyrv_kinase-like_dom_sf"/>
</dbReference>
<proteinExistence type="inferred from homology"/>
<dbReference type="GO" id="GO:0000287">
    <property type="term" value="F:magnesium ion binding"/>
    <property type="evidence" value="ECO:0007669"/>
    <property type="project" value="InterPro"/>
</dbReference>
<dbReference type="InterPro" id="IPR011037">
    <property type="entry name" value="Pyrv_Knase-like_insert_dom_sf"/>
</dbReference>
<feature type="compositionally biased region" description="Pro residues" evidence="16">
    <location>
        <begin position="88"/>
        <end position="102"/>
    </location>
</feature>
<evidence type="ECO:0000313" key="19">
    <source>
        <dbReference type="EMBL" id="GFR45473.1"/>
    </source>
</evidence>
<evidence type="ECO:0000256" key="8">
    <source>
        <dbReference type="ARBA" id="ARBA00022741"/>
    </source>
</evidence>
<evidence type="ECO:0000256" key="9">
    <source>
        <dbReference type="ARBA" id="ARBA00022777"/>
    </source>
</evidence>
<keyword evidence="6 15" id="KW-0808">Transferase</keyword>
<dbReference type="InterPro" id="IPR015795">
    <property type="entry name" value="Pyrv_Knase_C"/>
</dbReference>
<dbReference type="SUPFAM" id="SSF51621">
    <property type="entry name" value="Phosphoenolpyruvate/pyruvate domain"/>
    <property type="match status" value="4"/>
</dbReference>
<dbReference type="NCBIfam" id="NF004491">
    <property type="entry name" value="PRK05826.1"/>
    <property type="match status" value="3"/>
</dbReference>
<protein>
    <recommendedName>
        <fullName evidence="5 15">Pyruvate kinase</fullName>
        <ecNumber evidence="5 15">2.7.1.40</ecNumber>
    </recommendedName>
</protein>
<keyword evidence="10" id="KW-0067">ATP-binding</keyword>
<comment type="cofactor">
    <cofactor evidence="2">
        <name>K(+)</name>
        <dbReference type="ChEBI" id="CHEBI:29103"/>
    </cofactor>
</comment>
<feature type="domain" description="Pyruvate kinase C-terminal" evidence="18">
    <location>
        <begin position="1673"/>
        <end position="1785"/>
    </location>
</feature>
<dbReference type="Pfam" id="PF02887">
    <property type="entry name" value="PK_C"/>
    <property type="match status" value="4"/>
</dbReference>
<dbReference type="Gene3D" id="3.20.20.60">
    <property type="entry name" value="Phosphoenolpyruvate-binding domains"/>
    <property type="match status" value="4"/>
</dbReference>
<dbReference type="FunFam" id="2.40.33.10:FF:000001">
    <property type="entry name" value="Pyruvate kinase"/>
    <property type="match status" value="3"/>
</dbReference>
<keyword evidence="11 15" id="KW-0460">Magnesium</keyword>
<keyword evidence="8" id="KW-0547">Nucleotide-binding</keyword>
<keyword evidence="13" id="KW-0670">Pyruvate</keyword>
<dbReference type="InterPro" id="IPR001697">
    <property type="entry name" value="Pyr_Knase"/>
</dbReference>
<evidence type="ECO:0000256" key="4">
    <source>
        <dbReference type="ARBA" id="ARBA00008663"/>
    </source>
</evidence>
<dbReference type="EMBL" id="BMAR01000010">
    <property type="protein sequence ID" value="GFR45473.1"/>
    <property type="molecule type" value="Genomic_DNA"/>
</dbReference>
<evidence type="ECO:0000256" key="2">
    <source>
        <dbReference type="ARBA" id="ARBA00001958"/>
    </source>
</evidence>
<dbReference type="NCBIfam" id="TIGR01064">
    <property type="entry name" value="pyruv_kin"/>
    <property type="match status" value="4"/>
</dbReference>
<keyword evidence="20" id="KW-1185">Reference proteome</keyword>
<evidence type="ECO:0000256" key="3">
    <source>
        <dbReference type="ARBA" id="ARBA00004997"/>
    </source>
</evidence>
<dbReference type="Gene3D" id="2.40.33.10">
    <property type="entry name" value="PK beta-barrel domain-like"/>
    <property type="match status" value="4"/>
</dbReference>
<evidence type="ECO:0000256" key="11">
    <source>
        <dbReference type="ARBA" id="ARBA00022842"/>
    </source>
</evidence>
<feature type="domain" description="Pyruvate kinase barrel" evidence="17">
    <location>
        <begin position="755"/>
        <end position="1101"/>
    </location>
</feature>
<dbReference type="EC" id="2.7.1.40" evidence="5 15"/>
<comment type="catalytic activity">
    <reaction evidence="14 15">
        <text>pyruvate + ATP = phosphoenolpyruvate + ADP + H(+)</text>
        <dbReference type="Rhea" id="RHEA:18157"/>
        <dbReference type="ChEBI" id="CHEBI:15361"/>
        <dbReference type="ChEBI" id="CHEBI:15378"/>
        <dbReference type="ChEBI" id="CHEBI:30616"/>
        <dbReference type="ChEBI" id="CHEBI:58702"/>
        <dbReference type="ChEBI" id="CHEBI:456216"/>
        <dbReference type="EC" id="2.7.1.40"/>
    </reaction>
</comment>
<dbReference type="InterPro" id="IPR015793">
    <property type="entry name" value="Pyrv_Knase_brl"/>
</dbReference>
<evidence type="ECO:0000256" key="12">
    <source>
        <dbReference type="ARBA" id="ARBA00023152"/>
    </source>
</evidence>
<sequence>MLSCPISKKSIGVGIKHNRPLQGGRLVVHHNMGCGTSVHAAASKSSATPLGNGPINFGSSNGTSAEPTPRVSISQEKKEASVKRPEPPRAAPSPTTPGPPALMSPSKSGRSLAFDDRSVRKLQSPLGKTSSIFNSVMSVEEQTINAVKAKLQREWAPEYEPEEIRPPQETPDVHSERATNVTLAMILKDQAELARKTKIICTAGPACWSEAGLAKLLDAGCNVLRFNFSHGDHEGHYAVLERFRKVCAAKGSYAACLLDTKGPEIRTAMLRGGKDIMLEAGQSIIVEAVGAEYTSWEGYKDPTTGETHIGLSYEKLCSSVKPGNKILIADGSISIRVDEIQSARVLRGTVLNSKKLGQRKNCNLPGIKVDIPVLTEKDIVDLQHFAAKHKMDFVAASFVQSAADVRFIRRTLDAAPGGQYVRIISKIENLEGLNNYDEILRESDGIMVARGDLGMEIPSEKVPVAQKMMITKANIAGKFVICATQMLESMVNNPRPTRAEMTDVANAVYDGVDCVMLSGESANGDFPDTAVSTMAAIVANAEVGVDYYSQYSFIRYWATKGNEKAMEPDECMLSSAASMAVGFTEDTTPEAFKRVTRHQVVTLIVVLTESGRAANLVSKYRPPCLVVVASSNPQVLRQASVSFGQVPLQLDSLELDSQDLAEKALDKVRNLGLIAANTHDYRLIVARGRQSGSADTNPIVSVVNSGGSGLKRRGWSTGNTLYAPSGVPIQRPGVRSLRSTRTNLPLITAPIQNGRSTKVVCTMGPACWSEETMGKLLDAGMDIVRMNFSHGDHEGHFEVLERFRKVCQKKREEYQAKGVTVMPHWACLLDTKGPEIRTAMLKGGKDIELEAGQSILIEAVGAAYTKWEGYKDEDTGDTKIGLSYEKLCSSVQPGNKILLADGSITIVVDEILSSKLLRGTVLNSKQLGQRKNCNLPGVKVEIPVLTEKDIDDLKNFAALYEMDYVAASFVQSAADVQFIRSVLDEAGGTRVKIISKIENAEGLVNYDEILRESDGIMVARGDLGMEIPAEKVPLAQKMMITKANIAGKFVITATQMLESMVNNPRPTRAEMTDVANAVLDGTDCVMLSGETANGQFPEAAVATMAAICVNAEQMIEVNKRYNFLRNHTPKPMTGAEAVCSGAAMTAIDTDAKLIICITTSGRAPTLVSKYRPPAPVVVVTPDVQLVRHCRSVFGQVGVLVRDVESIGLLDLVETAVRAVKSMGLATVVDGDQLVVLQRRKATSETQIYDDQRLVARVMVYGKATGTEYLQHTSYPGDQVVFHRSTKVGLDTILDQEKWKFIVRKTKIICTAGPACWSEEGLSKLLDAGCNVLRLNFSHGDHKSHLEVLKRFRRICDEKDVHGALMLDTKGPEIRTAMLKDGKDIELQAGQQVTIHAVGDAYTSWEGYKDEFTGETHIGLSYDKLCSSVKPGNKILIADGSISITVDEVLDDKRLVGTVLNTKKLGQRKNCNLPGVKVDIPVLTEKDKDDIQNFCVKYKMDFVAASFVQSQQDVLFIRSVLDEAGGTDVKIISKIENAEGLRNYDQILEVTDGVMVARGDLGMEIPVEKVPLAQKMIITKANIAGKFVICATQMMESMITNPVPTRAEMTDVANAVWDGVDAVMLSGESANGLYPAQAVATMARIARSAEIGVNFYQSFDYTRKFTPKPVGPIEAICSTLAKNAVDIRPGMIVVFSEGGKVARLLAKYRPCAPVLVVTSNVSLARYCSALFGCHPKLLPAPIKDVMAMSEAVSDALKYGVEQGLCVAGKEVIVLVSNMVARGGTQETIPTREAFVTIAPGALNMDALGSLAYSSSALDPKFVAKTVSLRSTTIDLPMLVSSSIPVRKTKLGFTIGPACNDEEVLRELVCGGANIVRFNFAHGTLQGHQDMYHKLKKVCGAEKRTVAVLLDLEGNVIRTSNLIDRETKKPIDMIELQTGDTVELYGTDDVTPSNFVGYKSLDKVRIGVSLGDLAECVKVGGLIRIQDGLINIEVTSVRPGGPVYGRVLNHAFLYPRKPVHLVGVTIHAPVPAAGDLEALSEFALTNQVEYVAMGVNGRNDLSAVRGFLDDNGGETIKLVAKIESEDGLRNLDEIMELADAVMLARGKLGMVVTPEKVALAQSVVITKANVAGKPVIISRQMLQSMFSNPRPTRAEMTDVANAVLDGASCLMLCSETASGAFPTDSFLTAASIVRNAEYATSYASMHSFIRDFSAKPFSTIEAAAVALAKACMDAKLGLCVVVSDSGEAANLVTKYRPPVPLVVVSSQPAVVAQREMFFGQVGYYAPEEVVHGDLANVRTLVAGVAAFTQSKGLCGGGSTLRVAVMTGSATMDVSKAAIVQIMDV</sequence>
<evidence type="ECO:0000259" key="18">
    <source>
        <dbReference type="Pfam" id="PF02887"/>
    </source>
</evidence>
<evidence type="ECO:0000256" key="1">
    <source>
        <dbReference type="ARBA" id="ARBA00001946"/>
    </source>
</evidence>
<evidence type="ECO:0000313" key="20">
    <source>
        <dbReference type="Proteomes" id="UP001054857"/>
    </source>
</evidence>
<dbReference type="GO" id="GO:0030955">
    <property type="term" value="F:potassium ion binding"/>
    <property type="evidence" value="ECO:0007669"/>
    <property type="project" value="InterPro"/>
</dbReference>
<comment type="similarity">
    <text evidence="4 15">Belongs to the pyruvate kinase family.</text>
</comment>
<comment type="pathway">
    <text evidence="3 15">Carbohydrate degradation; glycolysis; pyruvate from D-glyceraldehyde 3-phosphate: step 5/5.</text>
</comment>
<dbReference type="InterPro" id="IPR015813">
    <property type="entry name" value="Pyrv/PenolPyrv_kinase-like_dom"/>
</dbReference>
<feature type="compositionally biased region" description="Basic and acidic residues" evidence="16">
    <location>
        <begin position="75"/>
        <end position="87"/>
    </location>
</feature>
<dbReference type="SUPFAM" id="SSF50800">
    <property type="entry name" value="PK beta-barrel domain-like"/>
    <property type="match status" value="4"/>
</dbReference>
<feature type="domain" description="Pyruvate kinase C-terminal" evidence="18">
    <location>
        <begin position="1136"/>
        <end position="1240"/>
    </location>
</feature>
<dbReference type="FunFam" id="3.20.20.60:FF:000025">
    <property type="entry name" value="Pyruvate kinase"/>
    <property type="match status" value="3"/>
</dbReference>
<dbReference type="GO" id="GO:0016301">
    <property type="term" value="F:kinase activity"/>
    <property type="evidence" value="ECO:0007669"/>
    <property type="project" value="UniProtKB-KW"/>
</dbReference>
<evidence type="ECO:0000256" key="15">
    <source>
        <dbReference type="RuleBase" id="RU000504"/>
    </source>
</evidence>
<comment type="caution">
    <text evidence="19">The sequence shown here is derived from an EMBL/GenBank/DDBJ whole genome shotgun (WGS) entry which is preliminary data.</text>
</comment>
<feature type="domain" description="Pyruvate kinase C-terminal" evidence="18">
    <location>
        <begin position="2219"/>
        <end position="2316"/>
    </location>
</feature>
<accession>A0AAD3DRQ7</accession>
<keyword evidence="7" id="KW-0479">Metal-binding</keyword>
<gene>
    <name evidence="19" type="ORF">Agub_g6874</name>
</gene>
<evidence type="ECO:0000256" key="14">
    <source>
        <dbReference type="ARBA" id="ARBA00048152"/>
    </source>
</evidence>
<feature type="region of interest" description="Disordered" evidence="16">
    <location>
        <begin position="44"/>
        <end position="114"/>
    </location>
</feature>
<dbReference type="InterPro" id="IPR036918">
    <property type="entry name" value="Pyrv_Knase_C_sf"/>
</dbReference>
<dbReference type="GO" id="GO:0004743">
    <property type="term" value="F:pyruvate kinase activity"/>
    <property type="evidence" value="ECO:0007669"/>
    <property type="project" value="UniProtKB-EC"/>
</dbReference>
<dbReference type="PANTHER" id="PTHR11817">
    <property type="entry name" value="PYRUVATE KINASE"/>
    <property type="match status" value="1"/>
</dbReference>
<evidence type="ECO:0000256" key="13">
    <source>
        <dbReference type="ARBA" id="ARBA00023317"/>
    </source>
</evidence>
<organism evidence="19 20">
    <name type="scientific">Astrephomene gubernaculifera</name>
    <dbReference type="NCBI Taxonomy" id="47775"/>
    <lineage>
        <taxon>Eukaryota</taxon>
        <taxon>Viridiplantae</taxon>
        <taxon>Chlorophyta</taxon>
        <taxon>core chlorophytes</taxon>
        <taxon>Chlorophyceae</taxon>
        <taxon>CS clade</taxon>
        <taxon>Chlamydomonadales</taxon>
        <taxon>Astrephomenaceae</taxon>
        <taxon>Astrephomene</taxon>
    </lineage>
</organism>
<dbReference type="Pfam" id="PF00224">
    <property type="entry name" value="PK"/>
    <property type="match status" value="4"/>
</dbReference>
<dbReference type="Gene3D" id="3.40.1380.20">
    <property type="entry name" value="Pyruvate kinase, C-terminal domain"/>
    <property type="match status" value="4"/>
</dbReference>
<keyword evidence="9 15" id="KW-0418">Kinase</keyword>
<dbReference type="SUPFAM" id="SSF52935">
    <property type="entry name" value="PK C-terminal domain-like"/>
    <property type="match status" value="4"/>
</dbReference>
<name>A0AAD3DRQ7_9CHLO</name>
<feature type="domain" description="Pyruvate kinase barrel" evidence="17">
    <location>
        <begin position="1845"/>
        <end position="2183"/>
    </location>
</feature>
<feature type="domain" description="Pyruvate kinase C-terminal" evidence="18">
    <location>
        <begin position="591"/>
        <end position="697"/>
    </location>
</feature>
<dbReference type="InterPro" id="IPR015806">
    <property type="entry name" value="Pyrv_Knase_insert_dom_sf"/>
</dbReference>
<evidence type="ECO:0000256" key="6">
    <source>
        <dbReference type="ARBA" id="ARBA00022679"/>
    </source>
</evidence>
<evidence type="ECO:0000256" key="16">
    <source>
        <dbReference type="SAM" id="MobiDB-lite"/>
    </source>
</evidence>
<dbReference type="PROSITE" id="PS00110">
    <property type="entry name" value="PYRUVATE_KINASE"/>
    <property type="match status" value="4"/>
</dbReference>
<evidence type="ECO:0000256" key="10">
    <source>
        <dbReference type="ARBA" id="ARBA00022840"/>
    </source>
</evidence>
<keyword evidence="12 15" id="KW-0324">Glycolysis</keyword>
<feature type="domain" description="Pyruvate kinase barrel" evidence="17">
    <location>
        <begin position="195"/>
        <end position="531"/>
    </location>
</feature>
<dbReference type="GO" id="GO:0005524">
    <property type="term" value="F:ATP binding"/>
    <property type="evidence" value="ECO:0007669"/>
    <property type="project" value="UniProtKB-KW"/>
</dbReference>
<reference evidence="19 20" key="1">
    <citation type="journal article" date="2021" name="Sci. Rep.">
        <title>Genome sequencing of the multicellular alga Astrephomene provides insights into convergent evolution of germ-soma differentiation.</title>
        <authorList>
            <person name="Yamashita S."/>
            <person name="Yamamoto K."/>
            <person name="Matsuzaki R."/>
            <person name="Suzuki S."/>
            <person name="Yamaguchi H."/>
            <person name="Hirooka S."/>
            <person name="Minakuchi Y."/>
            <person name="Miyagishima S."/>
            <person name="Kawachi M."/>
            <person name="Toyoda A."/>
            <person name="Nozaki H."/>
        </authorList>
    </citation>
    <scope>NUCLEOTIDE SEQUENCE [LARGE SCALE GENOMIC DNA]</scope>
    <source>
        <strain evidence="19 20">NIES-4017</strain>
    </source>
</reference>
<feature type="compositionally biased region" description="Polar residues" evidence="16">
    <location>
        <begin position="57"/>
        <end position="74"/>
    </location>
</feature>
<dbReference type="GO" id="GO:0009570">
    <property type="term" value="C:chloroplast stroma"/>
    <property type="evidence" value="ECO:0007669"/>
    <property type="project" value="UniProtKB-ARBA"/>
</dbReference>